<gene>
    <name evidence="3" type="ordered locus">Echvi_3098</name>
</gene>
<dbReference type="PANTHER" id="PTHR43249:SF1">
    <property type="entry name" value="D-GLUCOSIDE 3-DEHYDROGENASE"/>
    <property type="match status" value="1"/>
</dbReference>
<dbReference type="InterPro" id="IPR055170">
    <property type="entry name" value="GFO_IDH_MocA-like_dom"/>
</dbReference>
<dbReference type="Pfam" id="PF22725">
    <property type="entry name" value="GFO_IDH_MocA_C3"/>
    <property type="match status" value="1"/>
</dbReference>
<name>L0G2V9_ECHVK</name>
<dbReference type="SUPFAM" id="SSF51735">
    <property type="entry name" value="NAD(P)-binding Rossmann-fold domains"/>
    <property type="match status" value="1"/>
</dbReference>
<dbReference type="PATRIC" id="fig|926556.3.peg.3270"/>
<evidence type="ECO:0000259" key="1">
    <source>
        <dbReference type="Pfam" id="PF01408"/>
    </source>
</evidence>
<dbReference type="PANTHER" id="PTHR43249">
    <property type="entry name" value="UDP-N-ACETYL-2-AMINO-2-DEOXY-D-GLUCURONATE OXIDASE"/>
    <property type="match status" value="1"/>
</dbReference>
<dbReference type="InterPro" id="IPR036291">
    <property type="entry name" value="NAD(P)-bd_dom_sf"/>
</dbReference>
<dbReference type="KEGG" id="evi:Echvi_3098"/>
<dbReference type="Pfam" id="PF01408">
    <property type="entry name" value="GFO_IDH_MocA"/>
    <property type="match status" value="1"/>
</dbReference>
<dbReference type="Gene3D" id="3.40.50.720">
    <property type="entry name" value="NAD(P)-binding Rossmann-like Domain"/>
    <property type="match status" value="1"/>
</dbReference>
<dbReference type="HOGENOM" id="CLU_023194_1_0_10"/>
<evidence type="ECO:0000313" key="3">
    <source>
        <dbReference type="EMBL" id="AGA79336.1"/>
    </source>
</evidence>
<dbReference type="Gene3D" id="3.30.360.10">
    <property type="entry name" value="Dihydrodipicolinate Reductase, domain 2"/>
    <property type="match status" value="1"/>
</dbReference>
<dbReference type="InterPro" id="IPR000683">
    <property type="entry name" value="Gfo/Idh/MocA-like_OxRdtase_N"/>
</dbReference>
<evidence type="ECO:0000259" key="2">
    <source>
        <dbReference type="Pfam" id="PF22725"/>
    </source>
</evidence>
<proteinExistence type="predicted"/>
<dbReference type="Proteomes" id="UP000010796">
    <property type="component" value="Chromosome"/>
</dbReference>
<feature type="domain" description="GFO/IDH/MocA-like oxidoreductase" evidence="2">
    <location>
        <begin position="145"/>
        <end position="267"/>
    </location>
</feature>
<dbReference type="EMBL" id="CP003346">
    <property type="protein sequence ID" value="AGA79336.1"/>
    <property type="molecule type" value="Genomic_DNA"/>
</dbReference>
<evidence type="ECO:0000313" key="4">
    <source>
        <dbReference type="Proteomes" id="UP000010796"/>
    </source>
</evidence>
<sequence length="353" mass="38144">MYLKPFTLSVTFNMLQPIKFGIIGTGAIAQKHASAINELKSTELVAVCSSSPERAKRAEDQFQVKGYDNLEEFMAHPELEVVCICTASGQHMEPAVKAAEAGKHVLVEKPIEVSLERANTMIRVCKAHGVKLGVIFQNRFNEGYLLLKSAVMNGQLGQLLMGNAYVKWFRDREYYESSDWKGTIKGDGGGAFINQGIHTIDLLLDIMGEVSSVFGKVRTALYDIEGEDTGTALVTFENGALGNITAGTSLFPGYPERLEIYGTAGSVILEAGKIVAWNIKGQASKVPHSSQGSSGAGDPMAIGHALHMMQIEDMVMAIREDKGPLVTGETANKSLAVILGIYESSQKGKEINL</sequence>
<organism evidence="3 4">
    <name type="scientific">Echinicola vietnamensis (strain DSM 17526 / LMG 23754 / KMM 6221)</name>
    <dbReference type="NCBI Taxonomy" id="926556"/>
    <lineage>
        <taxon>Bacteria</taxon>
        <taxon>Pseudomonadati</taxon>
        <taxon>Bacteroidota</taxon>
        <taxon>Cytophagia</taxon>
        <taxon>Cytophagales</taxon>
        <taxon>Cyclobacteriaceae</taxon>
        <taxon>Echinicola</taxon>
    </lineage>
</organism>
<dbReference type="SUPFAM" id="SSF55347">
    <property type="entry name" value="Glyceraldehyde-3-phosphate dehydrogenase-like, C-terminal domain"/>
    <property type="match status" value="1"/>
</dbReference>
<accession>L0G2V9</accession>
<dbReference type="InterPro" id="IPR052515">
    <property type="entry name" value="Gfo/Idh/MocA_Oxidoreductase"/>
</dbReference>
<dbReference type="AlphaFoldDB" id="L0G2V9"/>
<keyword evidence="4" id="KW-1185">Reference proteome</keyword>
<dbReference type="eggNOG" id="COG0673">
    <property type="taxonomic scope" value="Bacteria"/>
</dbReference>
<dbReference type="GO" id="GO:0000166">
    <property type="term" value="F:nucleotide binding"/>
    <property type="evidence" value="ECO:0007669"/>
    <property type="project" value="InterPro"/>
</dbReference>
<protein>
    <submittedName>
        <fullName evidence="3">Putative dehydrogenase</fullName>
    </submittedName>
</protein>
<dbReference type="STRING" id="926556.Echvi_3098"/>
<reference evidence="4" key="1">
    <citation type="submission" date="2012-02" db="EMBL/GenBank/DDBJ databases">
        <title>The complete genome of Echinicola vietnamensis DSM 17526.</title>
        <authorList>
            <person name="Lucas S."/>
            <person name="Copeland A."/>
            <person name="Lapidus A."/>
            <person name="Glavina del Rio T."/>
            <person name="Dalin E."/>
            <person name="Tice H."/>
            <person name="Bruce D."/>
            <person name="Goodwin L."/>
            <person name="Pitluck S."/>
            <person name="Peters L."/>
            <person name="Ovchinnikova G."/>
            <person name="Teshima H."/>
            <person name="Kyrpides N."/>
            <person name="Mavromatis K."/>
            <person name="Ivanova N."/>
            <person name="Brettin T."/>
            <person name="Detter J.C."/>
            <person name="Han C."/>
            <person name="Larimer F."/>
            <person name="Land M."/>
            <person name="Hauser L."/>
            <person name="Markowitz V."/>
            <person name="Cheng J.-F."/>
            <person name="Hugenholtz P."/>
            <person name="Woyke T."/>
            <person name="Wu D."/>
            <person name="Brambilla E."/>
            <person name="Klenk H.-P."/>
            <person name="Eisen J.A."/>
        </authorList>
    </citation>
    <scope>NUCLEOTIDE SEQUENCE [LARGE SCALE GENOMIC DNA]</scope>
    <source>
        <strain evidence="4">DSM 17526 / LMG 23754 / KMM 6221</strain>
    </source>
</reference>
<feature type="domain" description="Gfo/Idh/MocA-like oxidoreductase N-terminal" evidence="1">
    <location>
        <begin position="18"/>
        <end position="135"/>
    </location>
</feature>